<organism evidence="2 3">
    <name type="scientific">Striga asiatica</name>
    <name type="common">Asiatic witchweed</name>
    <name type="synonym">Buchnera asiatica</name>
    <dbReference type="NCBI Taxonomy" id="4170"/>
    <lineage>
        <taxon>Eukaryota</taxon>
        <taxon>Viridiplantae</taxon>
        <taxon>Streptophyta</taxon>
        <taxon>Embryophyta</taxon>
        <taxon>Tracheophyta</taxon>
        <taxon>Spermatophyta</taxon>
        <taxon>Magnoliopsida</taxon>
        <taxon>eudicotyledons</taxon>
        <taxon>Gunneridae</taxon>
        <taxon>Pentapetalae</taxon>
        <taxon>asterids</taxon>
        <taxon>lamiids</taxon>
        <taxon>Lamiales</taxon>
        <taxon>Orobanchaceae</taxon>
        <taxon>Buchnereae</taxon>
        <taxon>Striga</taxon>
    </lineage>
</organism>
<reference evidence="3" key="1">
    <citation type="journal article" date="2019" name="Curr. Biol.">
        <title>Genome Sequence of Striga asiatica Provides Insight into the Evolution of Plant Parasitism.</title>
        <authorList>
            <person name="Yoshida S."/>
            <person name="Kim S."/>
            <person name="Wafula E.K."/>
            <person name="Tanskanen J."/>
            <person name="Kim Y.M."/>
            <person name="Honaas L."/>
            <person name="Yang Z."/>
            <person name="Spallek T."/>
            <person name="Conn C.E."/>
            <person name="Ichihashi Y."/>
            <person name="Cheong K."/>
            <person name="Cui S."/>
            <person name="Der J.P."/>
            <person name="Gundlach H."/>
            <person name="Jiao Y."/>
            <person name="Hori C."/>
            <person name="Ishida J.K."/>
            <person name="Kasahara H."/>
            <person name="Kiba T."/>
            <person name="Kim M.S."/>
            <person name="Koo N."/>
            <person name="Laohavisit A."/>
            <person name="Lee Y.H."/>
            <person name="Lumba S."/>
            <person name="McCourt P."/>
            <person name="Mortimer J.C."/>
            <person name="Mutuku J.M."/>
            <person name="Nomura T."/>
            <person name="Sasaki-Sekimoto Y."/>
            <person name="Seto Y."/>
            <person name="Wang Y."/>
            <person name="Wakatake T."/>
            <person name="Sakakibara H."/>
            <person name="Demura T."/>
            <person name="Yamaguchi S."/>
            <person name="Yoneyama K."/>
            <person name="Manabe R.I."/>
            <person name="Nelson D.C."/>
            <person name="Schulman A.H."/>
            <person name="Timko M.P."/>
            <person name="dePamphilis C.W."/>
            <person name="Choi D."/>
            <person name="Shirasu K."/>
        </authorList>
    </citation>
    <scope>NUCLEOTIDE SEQUENCE [LARGE SCALE GENOMIC DNA]</scope>
    <source>
        <strain evidence="3">cv. UVA1</strain>
    </source>
</reference>
<comment type="caution">
    <text evidence="2">The sequence shown here is derived from an EMBL/GenBank/DDBJ whole genome shotgun (WGS) entry which is preliminary data.</text>
</comment>
<evidence type="ECO:0000313" key="2">
    <source>
        <dbReference type="EMBL" id="GER47852.1"/>
    </source>
</evidence>
<feature type="non-terminal residue" evidence="2">
    <location>
        <position position="177"/>
    </location>
</feature>
<accession>A0A5A7QSG0</accession>
<gene>
    <name evidence="2" type="ORF">STAS_24989</name>
</gene>
<evidence type="ECO:0000313" key="3">
    <source>
        <dbReference type="Proteomes" id="UP000325081"/>
    </source>
</evidence>
<sequence>VEKANKKKKKKLTGEENHGQLKPRKQKREKDLVPNIRHARDLSIITPRTHMTVTSKSPHLSHIGLESSEENMRSVGIYCTISPRLPRRQCNLKRLTNWHTELYLITDLKIPAPKPSMLLSHATNAIEKHYKHMMIKQSKQLKQKRAYISKSLVGVHQCPELKTRISESTHSPLTSSN</sequence>
<dbReference type="OrthoDB" id="630188at2759"/>
<protein>
    <submittedName>
        <fullName evidence="2">Nuclear poly(A) polymerase</fullName>
    </submittedName>
</protein>
<feature type="compositionally biased region" description="Basic residues" evidence="1">
    <location>
        <begin position="1"/>
        <end position="11"/>
    </location>
</feature>
<name>A0A5A7QSG0_STRAF</name>
<feature type="region of interest" description="Disordered" evidence="1">
    <location>
        <begin position="1"/>
        <end position="30"/>
    </location>
</feature>
<evidence type="ECO:0000256" key="1">
    <source>
        <dbReference type="SAM" id="MobiDB-lite"/>
    </source>
</evidence>
<dbReference type="Proteomes" id="UP000325081">
    <property type="component" value="Unassembled WGS sequence"/>
</dbReference>
<dbReference type="AlphaFoldDB" id="A0A5A7QSG0"/>
<keyword evidence="3" id="KW-1185">Reference proteome</keyword>
<proteinExistence type="predicted"/>
<feature type="non-terminal residue" evidence="2">
    <location>
        <position position="1"/>
    </location>
</feature>
<dbReference type="EMBL" id="BKCP01008070">
    <property type="protein sequence ID" value="GER47852.1"/>
    <property type="molecule type" value="Genomic_DNA"/>
</dbReference>